<dbReference type="Proteomes" id="UP000198751">
    <property type="component" value="Chromosome I"/>
</dbReference>
<dbReference type="AlphaFoldDB" id="A0A1H1TJJ3"/>
<name>A0A1H1TJJ3_9MICC</name>
<dbReference type="GO" id="GO:0005975">
    <property type="term" value="P:carbohydrate metabolic process"/>
    <property type="evidence" value="ECO:0007669"/>
    <property type="project" value="UniProtKB-ARBA"/>
</dbReference>
<dbReference type="Pfam" id="PF21348">
    <property type="entry name" value="RGL11_C"/>
    <property type="match status" value="2"/>
</dbReference>
<protein>
    <submittedName>
        <fullName evidence="4">Uncharacterized protein</fullName>
    </submittedName>
</protein>
<dbReference type="PANTHER" id="PTHR43118">
    <property type="entry name" value="RHAMNOGALACTURONAN LYASE (EUROFUNG)"/>
    <property type="match status" value="1"/>
</dbReference>
<dbReference type="EMBL" id="LT629779">
    <property type="protein sequence ID" value="SDS60136.1"/>
    <property type="molecule type" value="Genomic_DNA"/>
</dbReference>
<dbReference type="InterPro" id="IPR049366">
    <property type="entry name" value="RGL11_C"/>
</dbReference>
<gene>
    <name evidence="4" type="ORF">SAMN04489743_0424</name>
</gene>
<proteinExistence type="predicted"/>
<dbReference type="Gene3D" id="2.60.40.10">
    <property type="entry name" value="Immunoglobulins"/>
    <property type="match status" value="1"/>
</dbReference>
<organism evidence="4 5">
    <name type="scientific">Pseudarthrobacter equi</name>
    <dbReference type="NCBI Taxonomy" id="728066"/>
    <lineage>
        <taxon>Bacteria</taxon>
        <taxon>Bacillati</taxon>
        <taxon>Actinomycetota</taxon>
        <taxon>Actinomycetes</taxon>
        <taxon>Micrococcales</taxon>
        <taxon>Micrococcaceae</taxon>
        <taxon>Pseudarthrobacter</taxon>
    </lineage>
</organism>
<dbReference type="OrthoDB" id="9802318at2"/>
<evidence type="ECO:0000313" key="4">
    <source>
        <dbReference type="EMBL" id="SDS60136.1"/>
    </source>
</evidence>
<dbReference type="RefSeq" id="WP_157693410.1">
    <property type="nucleotide sequence ID" value="NZ_LT629779.1"/>
</dbReference>
<dbReference type="CDD" id="cd10318">
    <property type="entry name" value="RGL11"/>
    <property type="match status" value="1"/>
</dbReference>
<evidence type="ECO:0000259" key="2">
    <source>
        <dbReference type="Pfam" id="PF18370"/>
    </source>
</evidence>
<reference evidence="5" key="1">
    <citation type="submission" date="2016-10" db="EMBL/GenBank/DDBJ databases">
        <authorList>
            <person name="Varghese N."/>
            <person name="Submissions S."/>
        </authorList>
    </citation>
    <scope>NUCLEOTIDE SEQUENCE [LARGE SCALE GENOMIC DNA]</scope>
    <source>
        <strain evidence="5">IMMIB L-1606</strain>
    </source>
</reference>
<evidence type="ECO:0000259" key="3">
    <source>
        <dbReference type="Pfam" id="PF21348"/>
    </source>
</evidence>
<evidence type="ECO:0000256" key="1">
    <source>
        <dbReference type="SAM" id="SignalP"/>
    </source>
</evidence>
<feature type="domain" description="Rhamnogalacturonan lyase family 11 C-terminal" evidence="3">
    <location>
        <begin position="140"/>
        <end position="265"/>
    </location>
</feature>
<feature type="chain" id="PRO_5009261164" evidence="1">
    <location>
        <begin position="32"/>
        <end position="864"/>
    </location>
</feature>
<evidence type="ECO:0000313" key="5">
    <source>
        <dbReference type="Proteomes" id="UP000198751"/>
    </source>
</evidence>
<feature type="domain" description="Rhamnogalacturonan I lyase beta-sheet" evidence="2">
    <location>
        <begin position="46"/>
        <end position="135"/>
    </location>
</feature>
<dbReference type="SUPFAM" id="SSF69318">
    <property type="entry name" value="Integrin alpha N-terminal domain"/>
    <property type="match status" value="1"/>
</dbReference>
<dbReference type="InterPro" id="IPR013783">
    <property type="entry name" value="Ig-like_fold"/>
</dbReference>
<feature type="signal peptide" evidence="1">
    <location>
        <begin position="1"/>
        <end position="31"/>
    </location>
</feature>
<dbReference type="PANTHER" id="PTHR43118:SF1">
    <property type="entry name" value="RHAMNOGALACTURONAN LYASE (EUROFUNG)"/>
    <property type="match status" value="1"/>
</dbReference>
<dbReference type="InterPro" id="IPR041624">
    <property type="entry name" value="RGI_lyase"/>
</dbReference>
<dbReference type="InterPro" id="IPR034641">
    <property type="entry name" value="RGL11"/>
</dbReference>
<accession>A0A1H1TJJ3</accession>
<dbReference type="PROSITE" id="PS51257">
    <property type="entry name" value="PROKAR_LIPOPROTEIN"/>
    <property type="match status" value="1"/>
</dbReference>
<keyword evidence="5" id="KW-1185">Reference proteome</keyword>
<dbReference type="Pfam" id="PF18370">
    <property type="entry name" value="RGI_lyase"/>
    <property type="match status" value="1"/>
</dbReference>
<dbReference type="InterPro" id="IPR028994">
    <property type="entry name" value="Integrin_alpha_N"/>
</dbReference>
<feature type="domain" description="Rhamnogalacturonan lyase family 11 C-terminal" evidence="3">
    <location>
        <begin position="355"/>
        <end position="757"/>
    </location>
</feature>
<keyword evidence="1" id="KW-0732">Signal</keyword>
<sequence>MILHRLRTRTAAAGAAALIACSSAAAVPAAAADTSAAPGAAYNGVQLENLDRGLIAARTADGVFLSWRLLGTEVTGASETGLTGTDFNVYRDGTILSSVTGSTNYLDAGAPAGTAYTVVPVVNGAETAHSASVTPQEQGYLEVPLNKPADGITPAGEPYSYQTGDMSVGDVDGDGQYEYFVKWDPSNAKDVSLVGYTGTVYVDAYRADGTQLYRLDMGPNIRAGEHYTELMVYDFDGDSRAEVMLKTAPGTKTVSYKDGQVIGEKFVTLLAEDIAAGRSNADDYRVSPADYYEHVVNMFQGWATHPEVAAGTWPATLEAAFGIPNQYSYPLNRKDAEALADHFMDVYAPSRSARNNLRAFQGFILSGPEYLTVFDGATGTELQTVAYEPGRGDDGLMWGDYAYARIEPGNRVDRFNAGIAYLDGHKPSAVFARGYYTRTNLVAYDWDGKQLSTRWDIDSGWVPMNNPFNDTPHGRDGTNPAFASLTNQGFHSLSAADVDGDGKQEIVYGSATIDDDGSLLYSSYGALPEGSAAPGTIAKLGHGDHLHVTDIDPDRPGVEIFSVHENATRAPYGYVLRDAATGSPIFGAYTGRDQGRGTIGDIDPNTRGIESWAVGLWSATGQRLSATTPSTNFGIKWGPDMTTQTLNWSSGTQTTPVIDDRTRGRLLTAEGTRTNLGTRAVPGLAADVLGDWREELLLGTQDSTALRIHFSTELTEHKLYTLMHDPQYRAEVARQNTTYNQPSYTSFYLASDMDFRKVPLPRIVLTRASPDVSVTAAAQCKGDKPILTVDVLNNEGVKVDAQIVTPYGEKKVNNIKPGATVQERFKPKGNAMDPGLITITASTNAEGQTHTAAYEAAFPGITCK</sequence>